<evidence type="ECO:0000313" key="9">
    <source>
        <dbReference type="EMBL" id="RAH96506.1"/>
    </source>
</evidence>
<protein>
    <recommendedName>
        <fullName evidence="3">cellulase</fullName>
        <ecNumber evidence="3">3.2.1.4</ecNumber>
    </recommendedName>
</protein>
<sequence length="422" mass="45566">MALRSAPCGLRNKIAAAFAIVVMALAALTGPAAADWFRVSSEDVAAARLHEAGQRAGTARRTVAGPDAVLLTPQEWASYKAAFVAGDGRVVDVENGGISHSEGQGYGLILAVHADDRETFDRIWRFTRRELQVRGDDALLAWRYLPDQSPHVTDRNNATDGDVLVAYALLRGAARWQAPEYAVAADRIVRDIGRKLIAWEGGEPILKPAAYGFDSIPGNRGPVVNLSYYFYAAFDLFAVVQPDYPWAALARHGKTLTAEARTGRRNLVPNWVSVSRGSVRMAEGFARRASYDAVRIPLYMAYADISGFDLSAQDVAWNRYGPGAPSDRDLMSDAAIAPMADPGYRMIAALSACASRGVPIPPALMHYRSTTYFASSLHLLGLVAVRRTDACSSESAPVARAAPLPRVTPVSVLIGSRAPVRR</sequence>
<evidence type="ECO:0000256" key="8">
    <source>
        <dbReference type="SAM" id="SignalP"/>
    </source>
</evidence>
<keyword evidence="5" id="KW-0136">Cellulose degradation</keyword>
<accession>A0A8B2NP87</accession>
<organism evidence="9 10">
    <name type="scientific">Acuticoccus sediminis</name>
    <dbReference type="NCBI Taxonomy" id="2184697"/>
    <lineage>
        <taxon>Bacteria</taxon>
        <taxon>Pseudomonadati</taxon>
        <taxon>Pseudomonadota</taxon>
        <taxon>Alphaproteobacteria</taxon>
        <taxon>Hyphomicrobiales</taxon>
        <taxon>Amorphaceae</taxon>
        <taxon>Acuticoccus</taxon>
    </lineage>
</organism>
<comment type="similarity">
    <text evidence="2">Belongs to the glycosyl hydrolase 8 (cellulase D) family.</text>
</comment>
<evidence type="ECO:0000256" key="2">
    <source>
        <dbReference type="ARBA" id="ARBA00009209"/>
    </source>
</evidence>
<dbReference type="InterPro" id="IPR008928">
    <property type="entry name" value="6-hairpin_glycosidase_sf"/>
</dbReference>
<proteinExistence type="inferred from homology"/>
<evidence type="ECO:0000256" key="6">
    <source>
        <dbReference type="ARBA" id="ARBA00023295"/>
    </source>
</evidence>
<dbReference type="InterPro" id="IPR012341">
    <property type="entry name" value="6hp_glycosidase-like_sf"/>
</dbReference>
<keyword evidence="4" id="KW-0378">Hydrolase</keyword>
<dbReference type="SUPFAM" id="SSF48208">
    <property type="entry name" value="Six-hairpin glycosidases"/>
    <property type="match status" value="1"/>
</dbReference>
<dbReference type="Gene3D" id="1.50.10.10">
    <property type="match status" value="1"/>
</dbReference>
<feature type="signal peptide" evidence="8">
    <location>
        <begin position="1"/>
        <end position="34"/>
    </location>
</feature>
<dbReference type="EMBL" id="QHHQ01000012">
    <property type="protein sequence ID" value="RAH96506.1"/>
    <property type="molecule type" value="Genomic_DNA"/>
</dbReference>
<evidence type="ECO:0000256" key="5">
    <source>
        <dbReference type="ARBA" id="ARBA00023001"/>
    </source>
</evidence>
<reference evidence="9 10" key="1">
    <citation type="submission" date="2018-05" db="EMBL/GenBank/DDBJ databases">
        <title>Acuticoccus sediminis sp. nov., isolated from deep-sea sediment of Indian Ocean.</title>
        <authorList>
            <person name="Liu X."/>
            <person name="Lai Q."/>
            <person name="Du Y."/>
            <person name="Sun F."/>
            <person name="Zhang X."/>
            <person name="Wang S."/>
            <person name="Shao Z."/>
        </authorList>
    </citation>
    <scope>NUCLEOTIDE SEQUENCE [LARGE SCALE GENOMIC DNA]</scope>
    <source>
        <strain evidence="9 10">PTG4-2</strain>
    </source>
</reference>
<feature type="chain" id="PRO_5032724011" description="cellulase" evidence="8">
    <location>
        <begin position="35"/>
        <end position="422"/>
    </location>
</feature>
<keyword evidence="8" id="KW-0732">Signal</keyword>
<keyword evidence="7" id="KW-0624">Polysaccharide degradation</keyword>
<evidence type="ECO:0000256" key="3">
    <source>
        <dbReference type="ARBA" id="ARBA00012601"/>
    </source>
</evidence>
<dbReference type="Pfam" id="PF01270">
    <property type="entry name" value="Glyco_hydro_8"/>
    <property type="match status" value="1"/>
</dbReference>
<keyword evidence="6" id="KW-0326">Glycosidase</keyword>
<dbReference type="GO" id="GO:0030245">
    <property type="term" value="P:cellulose catabolic process"/>
    <property type="evidence" value="ECO:0007669"/>
    <property type="project" value="UniProtKB-KW"/>
</dbReference>
<gene>
    <name evidence="9" type="ORF">DLJ53_31815</name>
</gene>
<keyword evidence="7" id="KW-0119">Carbohydrate metabolism</keyword>
<dbReference type="Proteomes" id="UP000249590">
    <property type="component" value="Unassembled WGS sequence"/>
</dbReference>
<dbReference type="InterPro" id="IPR002037">
    <property type="entry name" value="Glyco_hydro_8"/>
</dbReference>
<dbReference type="GO" id="GO:0008810">
    <property type="term" value="F:cellulase activity"/>
    <property type="evidence" value="ECO:0007669"/>
    <property type="project" value="UniProtKB-EC"/>
</dbReference>
<comment type="caution">
    <text evidence="9">The sequence shown here is derived from an EMBL/GenBank/DDBJ whole genome shotgun (WGS) entry which is preliminary data.</text>
</comment>
<dbReference type="AlphaFoldDB" id="A0A8B2NP87"/>
<keyword evidence="10" id="KW-1185">Reference proteome</keyword>
<evidence type="ECO:0000256" key="7">
    <source>
        <dbReference type="ARBA" id="ARBA00023326"/>
    </source>
</evidence>
<evidence type="ECO:0000256" key="4">
    <source>
        <dbReference type="ARBA" id="ARBA00022801"/>
    </source>
</evidence>
<comment type="catalytic activity">
    <reaction evidence="1">
        <text>Endohydrolysis of (1-&gt;4)-beta-D-glucosidic linkages in cellulose, lichenin and cereal beta-D-glucans.</text>
        <dbReference type="EC" id="3.2.1.4"/>
    </reaction>
</comment>
<evidence type="ECO:0000313" key="10">
    <source>
        <dbReference type="Proteomes" id="UP000249590"/>
    </source>
</evidence>
<evidence type="ECO:0000256" key="1">
    <source>
        <dbReference type="ARBA" id="ARBA00000966"/>
    </source>
</evidence>
<dbReference type="EC" id="3.2.1.4" evidence="3"/>
<name>A0A8B2NP87_9HYPH</name>
<dbReference type="PRINTS" id="PR00735">
    <property type="entry name" value="GLHYDRLASE8"/>
</dbReference>